<dbReference type="PANTHER" id="PTHR45508">
    <property type="entry name" value="RHODANESE-LIKE DOMAIN-CONTAINING PROTEIN 9, CHLOROPLASTIC"/>
    <property type="match status" value="1"/>
</dbReference>
<dbReference type="PANTHER" id="PTHR45508:SF1">
    <property type="entry name" value="RHODANESE-LIKE DOMAIN-CONTAINING PROTEIN 9, CHLOROPLASTIC"/>
    <property type="match status" value="1"/>
</dbReference>
<evidence type="ECO:0000313" key="3">
    <source>
        <dbReference type="Proteomes" id="UP000504610"/>
    </source>
</evidence>
<dbReference type="KEGG" id="rsz:108855784"/>
<dbReference type="InterPro" id="IPR044615">
    <property type="entry name" value="STR9"/>
</dbReference>
<dbReference type="Proteomes" id="UP000504610">
    <property type="component" value="Chromosome 4"/>
</dbReference>
<dbReference type="Pfam" id="PF00581">
    <property type="entry name" value="Rhodanese"/>
    <property type="match status" value="1"/>
</dbReference>
<reference evidence="3" key="1">
    <citation type="journal article" date="2019" name="Database">
        <title>The radish genome database (RadishGD): an integrated information resource for radish genomics.</title>
        <authorList>
            <person name="Yu H.J."/>
            <person name="Baek S."/>
            <person name="Lee Y.J."/>
            <person name="Cho A."/>
            <person name="Mun J.H."/>
        </authorList>
    </citation>
    <scope>NUCLEOTIDE SEQUENCE [LARGE SCALE GENOMIC DNA]</scope>
    <source>
        <strain evidence="3">cv. WK10039</strain>
    </source>
</reference>
<dbReference type="InterPro" id="IPR036873">
    <property type="entry name" value="Rhodanese-like_dom_sf"/>
</dbReference>
<organism evidence="3 4">
    <name type="scientific">Raphanus sativus</name>
    <name type="common">Radish</name>
    <name type="synonym">Raphanus raphanistrum var. sativus</name>
    <dbReference type="NCBI Taxonomy" id="3726"/>
    <lineage>
        <taxon>Eukaryota</taxon>
        <taxon>Viridiplantae</taxon>
        <taxon>Streptophyta</taxon>
        <taxon>Embryophyta</taxon>
        <taxon>Tracheophyta</taxon>
        <taxon>Spermatophyta</taxon>
        <taxon>Magnoliopsida</taxon>
        <taxon>eudicotyledons</taxon>
        <taxon>Gunneridae</taxon>
        <taxon>Pentapetalae</taxon>
        <taxon>rosids</taxon>
        <taxon>malvids</taxon>
        <taxon>Brassicales</taxon>
        <taxon>Brassicaceae</taxon>
        <taxon>Brassiceae</taxon>
        <taxon>Raphanus</taxon>
    </lineage>
</organism>
<dbReference type="GO" id="GO:0009507">
    <property type="term" value="C:chloroplast"/>
    <property type="evidence" value="ECO:0007669"/>
    <property type="project" value="TreeGrafter"/>
</dbReference>
<gene>
    <name evidence="4" type="primary">LOC108855784</name>
</gene>
<accession>A0A6J0NK99</accession>
<evidence type="ECO:0000259" key="2">
    <source>
        <dbReference type="PROSITE" id="PS50206"/>
    </source>
</evidence>
<dbReference type="RefSeq" id="XP_018485187.1">
    <property type="nucleotide sequence ID" value="XM_018629685.2"/>
</dbReference>
<dbReference type="CDD" id="cd00158">
    <property type="entry name" value="RHOD"/>
    <property type="match status" value="1"/>
</dbReference>
<dbReference type="GeneID" id="108855784"/>
<keyword evidence="1" id="KW-0472">Membrane</keyword>
<sequence>MAGIASPSPTALCFTSDLGTRRLKAVSWSGKSVSGNNNIRRRSLRVAAEVKFVNAEEAKKLIAAEGYKVVDVRDKTQFERAHIKSCHHIPLFIFNEDNDLGTIVKRTVHNNFSGLFFGLPFTKLNPEFVKSVRNEFSQDSKLLLVCQEGLRSAAAASRLEEAGYDNIACVTSGLQSVKPGTFESVGSTELQNAGKAGLITIQGKISAVLGTVLVCALLFITFFPEQAEKLFPSS</sequence>
<keyword evidence="1" id="KW-0812">Transmembrane</keyword>
<feature type="domain" description="Rhodanese" evidence="2">
    <location>
        <begin position="63"/>
        <end position="186"/>
    </location>
</feature>
<proteinExistence type="predicted"/>
<dbReference type="AlphaFoldDB" id="A0A6J0NK99"/>
<dbReference type="SUPFAM" id="SSF52821">
    <property type="entry name" value="Rhodanese/Cell cycle control phosphatase"/>
    <property type="match status" value="1"/>
</dbReference>
<dbReference type="OrthoDB" id="566238at2759"/>
<dbReference type="Gene3D" id="3.40.250.10">
    <property type="entry name" value="Rhodanese-like domain"/>
    <property type="match status" value="1"/>
</dbReference>
<protein>
    <submittedName>
        <fullName evidence="4">Rhodanese-like domain-containing protein 9, chloroplastic</fullName>
    </submittedName>
</protein>
<keyword evidence="3" id="KW-1185">Reference proteome</keyword>
<keyword evidence="1" id="KW-1133">Transmembrane helix</keyword>
<name>A0A6J0NK99_RAPSA</name>
<evidence type="ECO:0000256" key="1">
    <source>
        <dbReference type="SAM" id="Phobius"/>
    </source>
</evidence>
<evidence type="ECO:0000313" key="4">
    <source>
        <dbReference type="RefSeq" id="XP_018485187.1"/>
    </source>
</evidence>
<reference evidence="4" key="2">
    <citation type="submission" date="2025-08" db="UniProtKB">
        <authorList>
            <consortium name="RefSeq"/>
        </authorList>
    </citation>
    <scope>IDENTIFICATION</scope>
    <source>
        <tissue evidence="4">Leaf</tissue>
    </source>
</reference>
<dbReference type="PROSITE" id="PS50206">
    <property type="entry name" value="RHODANESE_3"/>
    <property type="match status" value="1"/>
</dbReference>
<feature type="transmembrane region" description="Helical" evidence="1">
    <location>
        <begin position="205"/>
        <end position="224"/>
    </location>
</feature>
<dbReference type="FunFam" id="3.40.250.10:FF:000038">
    <property type="entry name" value="Rhodanese-like domain-containing protein 9, chloroplastic"/>
    <property type="match status" value="1"/>
</dbReference>
<dbReference type="InterPro" id="IPR001763">
    <property type="entry name" value="Rhodanese-like_dom"/>
</dbReference>
<dbReference type="SMART" id="SM00450">
    <property type="entry name" value="RHOD"/>
    <property type="match status" value="1"/>
</dbReference>